<reference evidence="3" key="1">
    <citation type="journal article" date="2006" name="Science">
        <title>Phytophthora genome sequences uncover evolutionary origins and mechanisms of pathogenesis.</title>
        <authorList>
            <person name="Tyler B.M."/>
            <person name="Tripathy S."/>
            <person name="Zhang X."/>
            <person name="Dehal P."/>
            <person name="Jiang R.H."/>
            <person name="Aerts A."/>
            <person name="Arredondo F.D."/>
            <person name="Baxter L."/>
            <person name="Bensasson D."/>
            <person name="Beynon J.L."/>
            <person name="Chapman J."/>
            <person name="Damasceno C.M."/>
            <person name="Dorrance A.E."/>
            <person name="Dou D."/>
            <person name="Dickerman A.W."/>
            <person name="Dubchak I.L."/>
            <person name="Garbelotto M."/>
            <person name="Gijzen M."/>
            <person name="Gordon S.G."/>
            <person name="Govers F."/>
            <person name="Grunwald N.J."/>
            <person name="Huang W."/>
            <person name="Ivors K.L."/>
            <person name="Jones R.W."/>
            <person name="Kamoun S."/>
            <person name="Krampis K."/>
            <person name="Lamour K.H."/>
            <person name="Lee M.K."/>
            <person name="McDonald W.H."/>
            <person name="Medina M."/>
            <person name="Meijer H.J."/>
            <person name="Nordberg E.K."/>
            <person name="Maclean D.J."/>
            <person name="Ospina-Giraldo M.D."/>
            <person name="Morris P.F."/>
            <person name="Phuntumart V."/>
            <person name="Putnam N.H."/>
            <person name="Rash S."/>
            <person name="Rose J.K."/>
            <person name="Sakihama Y."/>
            <person name="Salamov A.A."/>
            <person name="Savidor A."/>
            <person name="Scheuring C.F."/>
            <person name="Smith B.M."/>
            <person name="Sobral B.W."/>
            <person name="Terry A."/>
            <person name="Torto-Alalibo T.A."/>
            <person name="Win J."/>
            <person name="Xu Z."/>
            <person name="Zhang H."/>
            <person name="Grigoriev I.V."/>
            <person name="Rokhsar D.S."/>
            <person name="Boore J.L."/>
        </authorList>
    </citation>
    <scope>NUCLEOTIDE SEQUENCE [LARGE SCALE GENOMIC DNA]</scope>
    <source>
        <strain evidence="3">Pr102</strain>
    </source>
</reference>
<reference evidence="2" key="2">
    <citation type="submission" date="2015-06" db="UniProtKB">
        <authorList>
            <consortium name="EnsemblProtists"/>
        </authorList>
    </citation>
    <scope>IDENTIFICATION</scope>
    <source>
        <strain evidence="2">Pr102</strain>
    </source>
</reference>
<dbReference type="STRING" id="164328.H3GNB9"/>
<evidence type="ECO:0000313" key="3">
    <source>
        <dbReference type="Proteomes" id="UP000005238"/>
    </source>
</evidence>
<proteinExistence type="predicted"/>
<dbReference type="VEuPathDB" id="FungiDB:KRP23_15138"/>
<sequence>MDGDTPTDFLQDLDLWLLQGGAQSPTLHNHSLHPSSLNAGIPSLEAALLTPPARVSGAAKSGSAESFAASLTDDSLPWAALQTVSPVDSASVSLPSPTPRPPTPQGAANATETQTTRARKGRPPSTTEPSKKKGKTNKSTSQRQKEELAYLREKAEELEADLTTLKQRNREELERQQREQEQKEFAGGDVSTAMVTRDLNEMIQPPQQEVSLWERIAKRQREEKGNAEVENVKLREMVQSQMRLVKSFERLLRKRRIWDQLQESSNQDEGDSRNADEVLEDMLRDVDSRYPLVDMVLNEHGLGESDPEVDISGDANMKYSPTDGMYLEHKEKKFMPFDYKFLNEVVWRSSGEGKLKLEDSQVTVLKNTDELLYTRTNLPLPRKGSSLNESKDMGSTVILTVLKRFVERNRMVYVWLSTTRVDNSGDNGTSPVLVVQKGYGVMGTATLPDGSPGCAIRTYTTSMPTLSNVPSELGAKQQQAKHREVGLLTEMVFAAYQQSRRSINQTIENLILDEMMAKNASTPATSTADTDVSST</sequence>
<feature type="compositionally biased region" description="Basic and acidic residues" evidence="1">
    <location>
        <begin position="168"/>
        <end position="186"/>
    </location>
</feature>
<keyword evidence="3" id="KW-1185">Reference proteome</keyword>
<protein>
    <recommendedName>
        <fullName evidence="4">M96 mating-specific protein family</fullName>
    </recommendedName>
</protein>
<evidence type="ECO:0000313" key="2">
    <source>
        <dbReference type="EnsemblProtists" id="Phyra78086"/>
    </source>
</evidence>
<feature type="region of interest" description="Disordered" evidence="1">
    <location>
        <begin position="165"/>
        <end position="186"/>
    </location>
</feature>
<feature type="compositionally biased region" description="Polar residues" evidence="1">
    <location>
        <begin position="106"/>
        <end position="116"/>
    </location>
</feature>
<name>H3GNB9_PHYRM</name>
<dbReference type="eggNOG" id="ENOG502SHSR">
    <property type="taxonomic scope" value="Eukaryota"/>
</dbReference>
<accession>H3GNB9</accession>
<dbReference type="EnsemblProtists" id="Phyra78086">
    <property type="protein sequence ID" value="Phyra78086"/>
    <property type="gene ID" value="Phyra78086"/>
</dbReference>
<evidence type="ECO:0000256" key="1">
    <source>
        <dbReference type="SAM" id="MobiDB-lite"/>
    </source>
</evidence>
<dbReference type="HOGENOM" id="CLU_507631_0_0_1"/>
<feature type="region of interest" description="Disordered" evidence="1">
    <location>
        <begin position="89"/>
        <end position="145"/>
    </location>
</feature>
<dbReference type="AlphaFoldDB" id="H3GNB9"/>
<organism evidence="2 3">
    <name type="scientific">Phytophthora ramorum</name>
    <name type="common">Sudden oak death agent</name>
    <dbReference type="NCBI Taxonomy" id="164328"/>
    <lineage>
        <taxon>Eukaryota</taxon>
        <taxon>Sar</taxon>
        <taxon>Stramenopiles</taxon>
        <taxon>Oomycota</taxon>
        <taxon>Peronosporomycetes</taxon>
        <taxon>Peronosporales</taxon>
        <taxon>Peronosporaceae</taxon>
        <taxon>Phytophthora</taxon>
    </lineage>
</organism>
<dbReference type="EMBL" id="DS566026">
    <property type="status" value="NOT_ANNOTATED_CDS"/>
    <property type="molecule type" value="Genomic_DNA"/>
</dbReference>
<dbReference type="InParanoid" id="H3GNB9"/>
<dbReference type="Proteomes" id="UP000005238">
    <property type="component" value="Unassembled WGS sequence"/>
</dbReference>
<evidence type="ECO:0008006" key="4">
    <source>
        <dbReference type="Google" id="ProtNLM"/>
    </source>
</evidence>
<dbReference type="VEuPathDB" id="FungiDB:KRP22_11109"/>
<dbReference type="OMA" id="YSPDDGM"/>